<dbReference type="NCBIfam" id="TIGR00604">
    <property type="entry name" value="rad3"/>
    <property type="match status" value="1"/>
</dbReference>
<evidence type="ECO:0000256" key="14">
    <source>
        <dbReference type="ARBA" id="ARBA00023235"/>
    </source>
</evidence>
<dbReference type="PANTHER" id="PTHR11472:SF41">
    <property type="entry name" value="ATP-DEPENDENT DNA HELICASE DDX11-RELATED"/>
    <property type="match status" value="1"/>
</dbReference>
<evidence type="ECO:0000256" key="19">
    <source>
        <dbReference type="ARBA" id="ARBA00044998"/>
    </source>
</evidence>
<keyword evidence="11" id="KW-0408">Iron</keyword>
<evidence type="ECO:0000256" key="8">
    <source>
        <dbReference type="ARBA" id="ARBA00022801"/>
    </source>
</evidence>
<keyword evidence="16" id="KW-0131">Cell cycle</keyword>
<feature type="region of interest" description="Disordered" evidence="23">
    <location>
        <begin position="160"/>
        <end position="197"/>
    </location>
</feature>
<comment type="function">
    <text evidence="21">ATP-dependent DNA helicase important for chromosome transmission and normal cell cycle progression in G(2)/M. May have a role in changing DNA topology to allow the loading of proteins involved in maintaining sister chromatid cohesion in the vicinity of the centromeres. Has a specific role in chromosome segregation during meiosis II.</text>
</comment>
<proteinExistence type="inferred from homology"/>
<evidence type="ECO:0000256" key="20">
    <source>
        <dbReference type="ARBA" id="ARBA00045008"/>
    </source>
</evidence>
<reference evidence="25" key="2">
    <citation type="journal article" name="BMC Genomics">
        <title>New genome assemblies reveal patterns of domestication and adaptation across Brettanomyces (Dekkera) species.</title>
        <authorList>
            <person name="Roach M.J."/>
            <person name="Borneman A.R."/>
        </authorList>
    </citation>
    <scope>NUCLEOTIDE SEQUENCE</scope>
    <source>
        <strain evidence="25">UCD 2041</strain>
    </source>
</reference>
<keyword evidence="9" id="KW-0347">Helicase</keyword>
<dbReference type="GO" id="GO:0043139">
    <property type="term" value="F:5'-3' DNA helicase activity"/>
    <property type="evidence" value="ECO:0007669"/>
    <property type="project" value="UniProtKB-EC"/>
</dbReference>
<evidence type="ECO:0000256" key="23">
    <source>
        <dbReference type="SAM" id="MobiDB-lite"/>
    </source>
</evidence>
<evidence type="ECO:0000256" key="2">
    <source>
        <dbReference type="ARBA" id="ARBA00004123"/>
    </source>
</evidence>
<comment type="subcellular location">
    <subcellularLocation>
        <location evidence="2">Nucleus</location>
    </subcellularLocation>
</comment>
<dbReference type="InterPro" id="IPR006554">
    <property type="entry name" value="Helicase-like_DEXD_c2"/>
</dbReference>
<feature type="compositionally biased region" description="Basic and acidic residues" evidence="23">
    <location>
        <begin position="316"/>
        <end position="333"/>
    </location>
</feature>
<dbReference type="AlphaFoldDB" id="A0A871R3H5"/>
<evidence type="ECO:0000256" key="10">
    <source>
        <dbReference type="ARBA" id="ARBA00022840"/>
    </source>
</evidence>
<dbReference type="SMART" id="SM00491">
    <property type="entry name" value="HELICc2"/>
    <property type="match status" value="1"/>
</dbReference>
<keyword evidence="7" id="KW-0547">Nucleotide-binding</keyword>
<dbReference type="InterPro" id="IPR002464">
    <property type="entry name" value="DNA/RNA_helicase_DEAH_CS"/>
</dbReference>
<dbReference type="CDD" id="cd18788">
    <property type="entry name" value="SF2_C_XPD"/>
    <property type="match status" value="1"/>
</dbReference>
<evidence type="ECO:0000256" key="13">
    <source>
        <dbReference type="ARBA" id="ARBA00023125"/>
    </source>
</evidence>
<dbReference type="RefSeq" id="XP_041136882.1">
    <property type="nucleotide sequence ID" value="XM_041283530.1"/>
</dbReference>
<dbReference type="GO" id="GO:0034085">
    <property type="term" value="P:establishment of sister chromatid cohesion"/>
    <property type="evidence" value="ECO:0007669"/>
    <property type="project" value="TreeGrafter"/>
</dbReference>
<dbReference type="PROSITE" id="PS00690">
    <property type="entry name" value="DEAH_ATP_HELICASE"/>
    <property type="match status" value="1"/>
</dbReference>
<evidence type="ECO:0000256" key="1">
    <source>
        <dbReference type="ARBA" id="ARBA00001966"/>
    </source>
</evidence>
<evidence type="ECO:0000256" key="16">
    <source>
        <dbReference type="ARBA" id="ARBA00023306"/>
    </source>
</evidence>
<dbReference type="InterPro" id="IPR045028">
    <property type="entry name" value="DinG/Rad3-like"/>
</dbReference>
<dbReference type="Pfam" id="PF13307">
    <property type="entry name" value="Helicase_C_2"/>
    <property type="match status" value="1"/>
</dbReference>
<evidence type="ECO:0000256" key="18">
    <source>
        <dbReference type="ARBA" id="ARBA00044969"/>
    </source>
</evidence>
<dbReference type="Gene3D" id="3.40.50.300">
    <property type="entry name" value="P-loop containing nucleotide triphosphate hydrolases"/>
    <property type="match status" value="3"/>
</dbReference>
<evidence type="ECO:0000256" key="9">
    <source>
        <dbReference type="ARBA" id="ARBA00022806"/>
    </source>
</evidence>
<comment type="similarity">
    <text evidence="3">Belongs to the DEAD box helicase family. DEAH subfamily. DDX11/CHL1 sub-subfamily.</text>
</comment>
<comment type="cofactor">
    <cofactor evidence="1">
        <name>[4Fe-4S] cluster</name>
        <dbReference type="ChEBI" id="CHEBI:49883"/>
    </cofactor>
</comment>
<dbReference type="GeneID" id="64576968"/>
<keyword evidence="10" id="KW-0067">ATP-binding</keyword>
<accession>A0A871R3H5</accession>
<organism evidence="25 26">
    <name type="scientific">Dekkera bruxellensis</name>
    <name type="common">Brettanomyces custersii</name>
    <dbReference type="NCBI Taxonomy" id="5007"/>
    <lineage>
        <taxon>Eukaryota</taxon>
        <taxon>Fungi</taxon>
        <taxon>Dikarya</taxon>
        <taxon>Ascomycota</taxon>
        <taxon>Saccharomycotina</taxon>
        <taxon>Pichiomycetes</taxon>
        <taxon>Pichiales</taxon>
        <taxon>Pichiaceae</taxon>
        <taxon>Brettanomyces</taxon>
    </lineage>
</organism>
<dbReference type="InterPro" id="IPR014013">
    <property type="entry name" value="Helic_SF1/SF2_ATP-bd_DinG/Rad3"/>
</dbReference>
<evidence type="ECO:0000259" key="24">
    <source>
        <dbReference type="PROSITE" id="PS51193"/>
    </source>
</evidence>
<dbReference type="GO" id="GO:0005524">
    <property type="term" value="F:ATP binding"/>
    <property type="evidence" value="ECO:0007669"/>
    <property type="project" value="UniProtKB-KW"/>
</dbReference>
<dbReference type="InterPro" id="IPR027417">
    <property type="entry name" value="P-loop_NTPase"/>
</dbReference>
<evidence type="ECO:0000313" key="25">
    <source>
        <dbReference type="EMBL" id="QOU20389.1"/>
    </source>
</evidence>
<dbReference type="KEGG" id="bbrx:BRETT_005045"/>
<dbReference type="PANTHER" id="PTHR11472">
    <property type="entry name" value="DNA REPAIR DEAD HELICASE RAD3/XP-D SUBFAMILY MEMBER"/>
    <property type="match status" value="1"/>
</dbReference>
<dbReference type="GO" id="GO:0016818">
    <property type="term" value="F:hydrolase activity, acting on acid anhydrides, in phosphorus-containing anhydrides"/>
    <property type="evidence" value="ECO:0007669"/>
    <property type="project" value="InterPro"/>
</dbReference>
<evidence type="ECO:0000256" key="17">
    <source>
        <dbReference type="ARBA" id="ARBA00029709"/>
    </source>
</evidence>
<dbReference type="Proteomes" id="UP000663131">
    <property type="component" value="Chromosome 7"/>
</dbReference>
<evidence type="ECO:0000256" key="22">
    <source>
        <dbReference type="ARBA" id="ARBA00048954"/>
    </source>
</evidence>
<dbReference type="GO" id="GO:0051536">
    <property type="term" value="F:iron-sulfur cluster binding"/>
    <property type="evidence" value="ECO:0007669"/>
    <property type="project" value="UniProtKB-KW"/>
</dbReference>
<dbReference type="InterPro" id="IPR010614">
    <property type="entry name" value="RAD3-like_helicase_DEAD"/>
</dbReference>
<sequence>MQPQTTQVEIHNERKHTGKIEDAKARKFYQPFEKPYDVQMQLMEQIYKTIDGDYKVGIFESPTGTGKTLSLICSAMCWLRQYKKMERGAELKKKLGAKEDDEPAWVQKAYEEKIVGRAVQDARQYEKHLEQLEKEGARMISGSLEDPGMHKARGSVRFVRKRRKEPGGADLSMDDLAPEDYTDHSVESGQPTVASSSIQKQYSQVEQEVKNLLEKVEQRTSVHQKVPSQSSSAMNESPIKIFFASRTHSQLSQLSSQLRMTDFPSSISGVHEKIKYLPLGSRKQLCVNEEVVKLKDAQLMNEKCLSMQRGGGMSKLQREKDTQNDKLGQEHLPKDESCPFMVRRSVPNEAELMDEVRDVGFSAVHDIEDYASIGEELRACPYYSIREGVPVAEIISLPYQLLLQRETRDSLGIDLHDSIVIIDEAHNLMDAISSMNSSSISFGEIKLVRRAIRLYTHRFFSRMNAGNRINLSKLYKLLSLVGKFIAREIDRSRAKPGTEVDASEIFAGTTGDLLNVYPLQAYINNSKIAFKLQSYMDKITESRRASAPLLFKVRAFMSSLANTAESGKFFFDVDKDAGGENVDKITLNYLLLDPSEPFADVVRDSRCVLLAGGTMQPMSNFTDFLVPYIDKSMINTFSCSHIIPDENLEAYTISRVGETAMEFTYGSRNRADVLNGLADALIRISASVPKGVVVFFTSYQYLDQVYAHLQKLNTIQKLEKFKKVFKESRSTNVDEILRDYSSQINEDDQKGAILLSVVGGKMSEGINFSDDMARSVVMVGLPYPNIKSGDLIAKSRYIERKSLQHGDTASTAKRKAKELYKDICMRAVNQSVGRAIRNINDYAVIFLIDARYQTANVKNGLSQWIEKRIIPGSTDLDKSIERTARFFRGKRGRTAEK</sequence>
<evidence type="ECO:0000256" key="6">
    <source>
        <dbReference type="ARBA" id="ARBA00022723"/>
    </source>
</evidence>
<evidence type="ECO:0000256" key="21">
    <source>
        <dbReference type="ARBA" id="ARBA00045702"/>
    </source>
</evidence>
<feature type="domain" description="Helicase ATP-binding" evidence="24">
    <location>
        <begin position="25"/>
        <end position="481"/>
    </location>
</feature>
<dbReference type="SUPFAM" id="SSF52540">
    <property type="entry name" value="P-loop containing nucleoside triphosphate hydrolases"/>
    <property type="match status" value="1"/>
</dbReference>
<evidence type="ECO:0000256" key="12">
    <source>
        <dbReference type="ARBA" id="ARBA00023014"/>
    </source>
</evidence>
<dbReference type="GO" id="GO:0006139">
    <property type="term" value="P:nucleobase-containing compound metabolic process"/>
    <property type="evidence" value="ECO:0007669"/>
    <property type="project" value="InterPro"/>
</dbReference>
<keyword evidence="14" id="KW-0413">Isomerase</keyword>
<feature type="region of interest" description="Disordered" evidence="23">
    <location>
        <begin position="310"/>
        <end position="333"/>
    </location>
</feature>
<comment type="catalytic activity">
    <reaction evidence="22">
        <text>ATP + H2O = ADP + phosphate + H(+)</text>
        <dbReference type="Rhea" id="RHEA:13065"/>
        <dbReference type="ChEBI" id="CHEBI:15377"/>
        <dbReference type="ChEBI" id="CHEBI:15378"/>
        <dbReference type="ChEBI" id="CHEBI:30616"/>
        <dbReference type="ChEBI" id="CHEBI:43474"/>
        <dbReference type="ChEBI" id="CHEBI:456216"/>
        <dbReference type="EC" id="5.6.2.3"/>
    </reaction>
</comment>
<dbReference type="Pfam" id="PF06733">
    <property type="entry name" value="DEAD_2"/>
    <property type="match status" value="1"/>
</dbReference>
<evidence type="ECO:0000313" key="26">
    <source>
        <dbReference type="Proteomes" id="UP000663131"/>
    </source>
</evidence>
<dbReference type="PROSITE" id="PS51193">
    <property type="entry name" value="HELICASE_ATP_BIND_2"/>
    <property type="match status" value="1"/>
</dbReference>
<gene>
    <name evidence="25" type="ORF">BRETT_005045</name>
</gene>
<evidence type="ECO:0000256" key="11">
    <source>
        <dbReference type="ARBA" id="ARBA00023004"/>
    </source>
</evidence>
<name>A0A871R3H5_DEKBR</name>
<dbReference type="GO" id="GO:0046872">
    <property type="term" value="F:metal ion binding"/>
    <property type="evidence" value="ECO:0007669"/>
    <property type="project" value="UniProtKB-KW"/>
</dbReference>
<dbReference type="SMART" id="SM00488">
    <property type="entry name" value="DEXDc2"/>
    <property type="match status" value="1"/>
</dbReference>
<dbReference type="FunFam" id="3.40.50.300:FF:001372">
    <property type="entry name" value="ATP-dependent DNA helicase chl1"/>
    <property type="match status" value="1"/>
</dbReference>
<protein>
    <recommendedName>
        <fullName evidence="5">ATP-dependent DNA helicase CHL1</fullName>
        <ecNumber evidence="18">5.6.2.3</ecNumber>
    </recommendedName>
    <alternativeName>
        <fullName evidence="4">ATP-dependent DNA helicase chl1</fullName>
    </alternativeName>
    <alternativeName>
        <fullName evidence="17">Chromosome loss protein 1</fullName>
    </alternativeName>
    <alternativeName>
        <fullName evidence="19 20">DNA 5'-3' helicase CHL1</fullName>
    </alternativeName>
</protein>
<keyword evidence="8" id="KW-0378">Hydrolase</keyword>
<evidence type="ECO:0000256" key="7">
    <source>
        <dbReference type="ARBA" id="ARBA00022741"/>
    </source>
</evidence>
<dbReference type="GO" id="GO:0006974">
    <property type="term" value="P:DNA damage response"/>
    <property type="evidence" value="ECO:0007669"/>
    <property type="project" value="UniProtKB-ARBA"/>
</dbReference>
<dbReference type="InterPro" id="IPR006555">
    <property type="entry name" value="ATP-dep_Helicase_C"/>
</dbReference>
<reference evidence="25" key="1">
    <citation type="submission" date="2020-10" db="EMBL/GenBank/DDBJ databases">
        <authorList>
            <person name="Palmer J.M."/>
        </authorList>
    </citation>
    <scope>NUCLEOTIDE SEQUENCE</scope>
    <source>
        <strain evidence="25">UCD 2041</strain>
    </source>
</reference>
<keyword evidence="15" id="KW-0539">Nucleus</keyword>
<dbReference type="EC" id="5.6.2.3" evidence="18"/>
<dbReference type="InterPro" id="IPR013020">
    <property type="entry name" value="Rad3/Chl1-like"/>
</dbReference>
<evidence type="ECO:0000256" key="3">
    <source>
        <dbReference type="ARBA" id="ARBA00008435"/>
    </source>
</evidence>
<dbReference type="GO" id="GO:0005634">
    <property type="term" value="C:nucleus"/>
    <property type="evidence" value="ECO:0007669"/>
    <property type="project" value="UniProtKB-SubCell"/>
</dbReference>
<dbReference type="OrthoDB" id="267079at2759"/>
<feature type="compositionally biased region" description="Polar residues" evidence="23">
    <location>
        <begin position="187"/>
        <end position="197"/>
    </location>
</feature>
<dbReference type="EMBL" id="CP063135">
    <property type="protein sequence ID" value="QOU20389.1"/>
    <property type="molecule type" value="Genomic_DNA"/>
</dbReference>
<keyword evidence="12" id="KW-0411">Iron-sulfur</keyword>
<evidence type="ECO:0000256" key="15">
    <source>
        <dbReference type="ARBA" id="ARBA00023242"/>
    </source>
</evidence>
<evidence type="ECO:0000256" key="5">
    <source>
        <dbReference type="ARBA" id="ARBA00017386"/>
    </source>
</evidence>
<dbReference type="GO" id="GO:0003677">
    <property type="term" value="F:DNA binding"/>
    <property type="evidence" value="ECO:0007669"/>
    <property type="project" value="UniProtKB-KW"/>
</dbReference>
<keyword evidence="6" id="KW-0479">Metal-binding</keyword>
<evidence type="ECO:0000256" key="4">
    <source>
        <dbReference type="ARBA" id="ARBA00016387"/>
    </source>
</evidence>
<keyword evidence="13" id="KW-0238">DNA-binding</keyword>